<dbReference type="EMBL" id="JAPWTJ010000382">
    <property type="protein sequence ID" value="KAJ8979016.1"/>
    <property type="molecule type" value="Genomic_DNA"/>
</dbReference>
<organism evidence="1 2">
    <name type="scientific">Molorchus minor</name>
    <dbReference type="NCBI Taxonomy" id="1323400"/>
    <lineage>
        <taxon>Eukaryota</taxon>
        <taxon>Metazoa</taxon>
        <taxon>Ecdysozoa</taxon>
        <taxon>Arthropoda</taxon>
        <taxon>Hexapoda</taxon>
        <taxon>Insecta</taxon>
        <taxon>Pterygota</taxon>
        <taxon>Neoptera</taxon>
        <taxon>Endopterygota</taxon>
        <taxon>Coleoptera</taxon>
        <taxon>Polyphaga</taxon>
        <taxon>Cucujiformia</taxon>
        <taxon>Chrysomeloidea</taxon>
        <taxon>Cerambycidae</taxon>
        <taxon>Lamiinae</taxon>
        <taxon>Monochamini</taxon>
        <taxon>Molorchus</taxon>
    </lineage>
</organism>
<name>A0ABQ9JM95_9CUCU</name>
<proteinExistence type="predicted"/>
<gene>
    <name evidence="1" type="ORF">NQ317_004420</name>
</gene>
<evidence type="ECO:0000313" key="2">
    <source>
        <dbReference type="Proteomes" id="UP001162164"/>
    </source>
</evidence>
<accession>A0ABQ9JM95</accession>
<keyword evidence="2" id="KW-1185">Reference proteome</keyword>
<evidence type="ECO:0000313" key="1">
    <source>
        <dbReference type="EMBL" id="KAJ8979016.1"/>
    </source>
</evidence>
<protein>
    <submittedName>
        <fullName evidence="1">Uncharacterized protein</fullName>
    </submittedName>
</protein>
<sequence length="206" mass="24017">MTMQSPFPVSGLLVSMCTSSQWSEKFQNFENNLLEELRRRAIKLYTLIVDWTSPFMAKNHLKNRLDHVFFITPLYKLYPDKPYSFLAIETKSLPTTTSQAGPILDILHRVRDIEKVIRESCSCLEFNFEQILVKLPFLSGASVLVRAVMTTRTMQGGGRHWDDVKTIICETTKQLKSLTVEDFQECFDQWKQRYLILVYKIDEYGS</sequence>
<comment type="caution">
    <text evidence="1">The sequence shown here is derived from an EMBL/GenBank/DDBJ whole genome shotgun (WGS) entry which is preliminary data.</text>
</comment>
<dbReference type="Proteomes" id="UP001162164">
    <property type="component" value="Unassembled WGS sequence"/>
</dbReference>
<reference evidence="1" key="1">
    <citation type="journal article" date="2023" name="Insect Mol. Biol.">
        <title>Genome sequencing provides insights into the evolution of gene families encoding plant cell wall-degrading enzymes in longhorned beetles.</title>
        <authorList>
            <person name="Shin N.R."/>
            <person name="Okamura Y."/>
            <person name="Kirsch R."/>
            <person name="Pauchet Y."/>
        </authorList>
    </citation>
    <scope>NUCLEOTIDE SEQUENCE</scope>
    <source>
        <strain evidence="1">MMC_N1</strain>
    </source>
</reference>